<keyword evidence="3" id="KW-1185">Reference proteome</keyword>
<organism evidence="2 3">
    <name type="scientific">Aeropyrum pernix (strain ATCC 700893 / DSM 11879 / JCM 9820 / NBRC 100138 / K1)</name>
    <dbReference type="NCBI Taxonomy" id="272557"/>
    <lineage>
        <taxon>Archaea</taxon>
        <taxon>Thermoproteota</taxon>
        <taxon>Thermoprotei</taxon>
        <taxon>Desulfurococcales</taxon>
        <taxon>Desulfurococcaceae</taxon>
        <taxon>Aeropyrum</taxon>
    </lineage>
</organism>
<feature type="domain" description="DUF5615" evidence="1">
    <location>
        <begin position="2"/>
        <end position="89"/>
    </location>
</feature>
<dbReference type="InterPro" id="IPR041049">
    <property type="entry name" value="DUF5615"/>
</dbReference>
<proteinExistence type="predicted"/>
<dbReference type="STRING" id="272557.APE_2617d"/>
<name>Q9Y8L3_AERPE</name>
<sequence length="99" mass="11377">MGLDVEWIPDTGYRGISDKQVARIANDSRRIILTRDSDFLKPYLRKDAKYGIIYIAEPVRKDNLDKLARNIVKALELLKEKPRLIIITSSTIESYPLTS</sequence>
<dbReference type="GeneID" id="1445537"/>
<evidence type="ECO:0000313" key="2">
    <source>
        <dbReference type="EMBL" id="BAA81637.1"/>
    </source>
</evidence>
<dbReference type="RefSeq" id="WP_010867122.1">
    <property type="nucleotide sequence ID" value="NC_000854.2"/>
</dbReference>
<dbReference type="eggNOG" id="arCOG07904">
    <property type="taxonomic scope" value="Archaea"/>
</dbReference>
<dbReference type="EMBL" id="BA000002">
    <property type="protein sequence ID" value="BAA81637.1"/>
    <property type="molecule type" value="Genomic_DNA"/>
</dbReference>
<accession>Q9Y8L3</accession>
<protein>
    <recommendedName>
        <fullName evidence="1">DUF5615 domain-containing protein</fullName>
    </recommendedName>
</protein>
<gene>
    <name evidence="2" type="ordered locus">APE_2617d</name>
</gene>
<dbReference type="AlphaFoldDB" id="Q9Y8L3"/>
<dbReference type="PIR" id="E72497">
    <property type="entry name" value="E72497"/>
</dbReference>
<evidence type="ECO:0000259" key="1">
    <source>
        <dbReference type="Pfam" id="PF18480"/>
    </source>
</evidence>
<dbReference type="Pfam" id="PF18480">
    <property type="entry name" value="DUF5615"/>
    <property type="match status" value="1"/>
</dbReference>
<dbReference type="EnsemblBacteria" id="BAA81637">
    <property type="protein sequence ID" value="BAA81637"/>
    <property type="gene ID" value="APE_2617d"/>
</dbReference>
<evidence type="ECO:0000313" key="3">
    <source>
        <dbReference type="Proteomes" id="UP000002518"/>
    </source>
</evidence>
<reference evidence="2 3" key="1">
    <citation type="journal article" date="1999" name="DNA Res.">
        <title>Complete genome sequence of an aerobic hyper-thermophilic crenarchaeon, Aeropyrum pernix K1.</title>
        <authorList>
            <person name="Kawarabayasi Y."/>
            <person name="Hino Y."/>
            <person name="Horikawa H."/>
            <person name="Yamazaki S."/>
            <person name="Haikawa Y."/>
            <person name="Jin-no K."/>
            <person name="Takahashi M."/>
            <person name="Sekine M."/>
            <person name="Baba S."/>
            <person name="Ankai A."/>
            <person name="Kosugi H."/>
            <person name="Hosoyama A."/>
            <person name="Fukui S."/>
            <person name="Nagai Y."/>
            <person name="Nishijima K."/>
            <person name="Nakazawa H."/>
            <person name="Takamiya M."/>
            <person name="Masuda S."/>
            <person name="Funahashi T."/>
            <person name="Tanaka T."/>
            <person name="Kudoh Y."/>
            <person name="Yamazaki J."/>
            <person name="Kushida N."/>
            <person name="Oguchi A."/>
            <person name="Aoki K."/>
            <person name="Kubota K."/>
            <person name="Nakamura Y."/>
            <person name="Nomura N."/>
            <person name="Sako Y."/>
            <person name="Kikuchi H."/>
        </authorList>
    </citation>
    <scope>NUCLEOTIDE SEQUENCE [LARGE SCALE GENOMIC DNA]</scope>
    <source>
        <strain evidence="3">ATCC 700893 / DSM 11879 / JCM 9820 / NBRC 100138 / K1</strain>
    </source>
</reference>
<dbReference type="KEGG" id="ape:APE_2617d"/>
<dbReference type="Proteomes" id="UP000002518">
    <property type="component" value="Chromosome"/>
</dbReference>